<dbReference type="GO" id="GO:0008168">
    <property type="term" value="F:methyltransferase activity"/>
    <property type="evidence" value="ECO:0007669"/>
    <property type="project" value="UniProtKB-KW"/>
</dbReference>
<dbReference type="Pfam" id="PF00355">
    <property type="entry name" value="Rieske"/>
    <property type="match status" value="1"/>
</dbReference>
<dbReference type="InterPro" id="IPR050584">
    <property type="entry name" value="Cholesterol_7-desaturase"/>
</dbReference>
<keyword evidence="4" id="KW-0408">Iron</keyword>
<dbReference type="OrthoDB" id="9790995at2"/>
<evidence type="ECO:0000259" key="6">
    <source>
        <dbReference type="PROSITE" id="PS51296"/>
    </source>
</evidence>
<evidence type="ECO:0000313" key="7">
    <source>
        <dbReference type="EMBL" id="AJG22299.1"/>
    </source>
</evidence>
<dbReference type="PROSITE" id="PS51296">
    <property type="entry name" value="RIESKE"/>
    <property type="match status" value="1"/>
</dbReference>
<keyword evidence="3 7" id="KW-0560">Oxidoreductase</keyword>
<organism evidence="7 8">
    <name type="scientific">Cupriavidus basilensis</name>
    <dbReference type="NCBI Taxonomy" id="68895"/>
    <lineage>
        <taxon>Bacteria</taxon>
        <taxon>Pseudomonadati</taxon>
        <taxon>Pseudomonadota</taxon>
        <taxon>Betaproteobacteria</taxon>
        <taxon>Burkholderiales</taxon>
        <taxon>Burkholderiaceae</taxon>
        <taxon>Cupriavidus</taxon>
    </lineage>
</organism>
<keyword evidence="1" id="KW-0001">2Fe-2S</keyword>
<keyword evidence="7" id="KW-0489">Methyltransferase</keyword>
<dbReference type="EMBL" id="CP010537">
    <property type="protein sequence ID" value="AJG22299.1"/>
    <property type="molecule type" value="Genomic_DNA"/>
</dbReference>
<dbReference type="STRING" id="68895.RR42_s0708"/>
<keyword evidence="7" id="KW-0808">Transferase</keyword>
<dbReference type="EC" id="1.14.13.82" evidence="7"/>
<feature type="domain" description="Rieske" evidence="6">
    <location>
        <begin position="7"/>
        <end position="108"/>
    </location>
</feature>
<dbReference type="Gene3D" id="2.102.10.10">
    <property type="entry name" value="Rieske [2Fe-2S] iron-sulphur domain"/>
    <property type="match status" value="1"/>
</dbReference>
<dbReference type="Proteomes" id="UP000031843">
    <property type="component" value="Chromosome secondary"/>
</dbReference>
<dbReference type="Pfam" id="PF19112">
    <property type="entry name" value="VanA_C"/>
    <property type="match status" value="1"/>
</dbReference>
<evidence type="ECO:0000256" key="2">
    <source>
        <dbReference type="ARBA" id="ARBA00022723"/>
    </source>
</evidence>
<dbReference type="SUPFAM" id="SSF50022">
    <property type="entry name" value="ISP domain"/>
    <property type="match status" value="1"/>
</dbReference>
<evidence type="ECO:0000256" key="3">
    <source>
        <dbReference type="ARBA" id="ARBA00023002"/>
    </source>
</evidence>
<dbReference type="GO" id="GO:0018489">
    <property type="term" value="F:vanillate monooxygenase activity"/>
    <property type="evidence" value="ECO:0007669"/>
    <property type="project" value="UniProtKB-EC"/>
</dbReference>
<dbReference type="PANTHER" id="PTHR21266:SF60">
    <property type="entry name" value="3-KETOSTEROID-9-ALPHA-MONOOXYGENASE, OXYGENASE COMPONENT"/>
    <property type="match status" value="1"/>
</dbReference>
<dbReference type="GO" id="GO:0032259">
    <property type="term" value="P:methylation"/>
    <property type="evidence" value="ECO:0007669"/>
    <property type="project" value="UniProtKB-KW"/>
</dbReference>
<dbReference type="KEGG" id="cbw:RR42_s0708"/>
<name>A0A0C4YK14_9BURK</name>
<dbReference type="InterPro" id="IPR044043">
    <property type="entry name" value="VanA_C_cat"/>
</dbReference>
<evidence type="ECO:0000256" key="4">
    <source>
        <dbReference type="ARBA" id="ARBA00023004"/>
    </source>
</evidence>
<dbReference type="GO" id="GO:0046872">
    <property type="term" value="F:metal ion binding"/>
    <property type="evidence" value="ECO:0007669"/>
    <property type="project" value="UniProtKB-KW"/>
</dbReference>
<dbReference type="Gene3D" id="3.90.380.10">
    <property type="entry name" value="Naphthalene 1,2-dioxygenase Alpha Subunit, Chain A, domain 1"/>
    <property type="match status" value="1"/>
</dbReference>
<proteinExistence type="predicted"/>
<reference evidence="7 8" key="1">
    <citation type="journal article" date="2015" name="Genome Announc.">
        <title>Complete Genome Sequence of Cupriavidus basilensis 4G11, Isolated from the Oak Ridge Field Research Center Site.</title>
        <authorList>
            <person name="Ray J."/>
            <person name="Waters R.J."/>
            <person name="Skerker J.M."/>
            <person name="Kuehl J.V."/>
            <person name="Price M.N."/>
            <person name="Huang J."/>
            <person name="Chakraborty R."/>
            <person name="Arkin A.P."/>
            <person name="Deutschbauer A."/>
        </authorList>
    </citation>
    <scope>NUCLEOTIDE SEQUENCE [LARGE SCALE GENOMIC DNA]</scope>
    <source>
        <strain evidence="7">4G11</strain>
    </source>
</reference>
<accession>A0A0C4YK14</accession>
<keyword evidence="5" id="KW-0411">Iron-sulfur</keyword>
<protein>
    <submittedName>
        <fullName evidence="7">Vanillate O-demethylase oxygenase subunit</fullName>
        <ecNumber evidence="7">1.14.13.82</ecNumber>
    </submittedName>
</protein>
<sequence length="362" mass="40524">MFPLNSWYVAGWDHEIGRKLLAKMICGIKVVLYRKTDGSVAALEDACWHRQLPLSLGTLEGDTVTCGYHGLSFNGDGRCTHMPSQETINPSACVRSFPIVEQHRFVWIWMGEAHLADPSKIPDFHQNENPEWAGDGGTTHLECDYRLLVDNLMDLTHETFVHSSSIGNRAVAEAPFTVSRTEESVIVTRWMIGIDPPPFFKKQLGGECLVDRWQIITFRAPSAVTIDVGVARTGTGAPQGDRSKGVTGFVIHVSTPETERSCHYYWAFLRNYQLSSQKLTTEWRESARSILAEDKTILEAQQKAVDFYGDRDFNPLSIDSGVILARRRIEEMVATERQNVNGYAKPIIPIVAAPTQIGEMAK</sequence>
<dbReference type="InterPro" id="IPR036922">
    <property type="entry name" value="Rieske_2Fe-2S_sf"/>
</dbReference>
<dbReference type="CDD" id="cd08878">
    <property type="entry name" value="RHO_alpha_C_DMO-like"/>
    <property type="match status" value="1"/>
</dbReference>
<dbReference type="PANTHER" id="PTHR21266">
    <property type="entry name" value="IRON-SULFUR DOMAIN CONTAINING PROTEIN"/>
    <property type="match status" value="1"/>
</dbReference>
<gene>
    <name evidence="7" type="ORF">RR42_s0708</name>
</gene>
<evidence type="ECO:0000256" key="1">
    <source>
        <dbReference type="ARBA" id="ARBA00022714"/>
    </source>
</evidence>
<dbReference type="InterPro" id="IPR017941">
    <property type="entry name" value="Rieske_2Fe-2S"/>
</dbReference>
<evidence type="ECO:0000256" key="5">
    <source>
        <dbReference type="ARBA" id="ARBA00023014"/>
    </source>
</evidence>
<keyword evidence="8" id="KW-1185">Reference proteome</keyword>
<dbReference type="AlphaFoldDB" id="A0A0C4YK14"/>
<dbReference type="GO" id="GO:0051537">
    <property type="term" value="F:2 iron, 2 sulfur cluster binding"/>
    <property type="evidence" value="ECO:0007669"/>
    <property type="project" value="UniProtKB-KW"/>
</dbReference>
<keyword evidence="2" id="KW-0479">Metal-binding</keyword>
<evidence type="ECO:0000313" key="8">
    <source>
        <dbReference type="Proteomes" id="UP000031843"/>
    </source>
</evidence>
<dbReference type="SUPFAM" id="SSF55961">
    <property type="entry name" value="Bet v1-like"/>
    <property type="match status" value="1"/>
</dbReference>